<dbReference type="PANTHER" id="PTHR21015:SF22">
    <property type="entry name" value="GLYCOSYLTRANSFERASE"/>
    <property type="match status" value="1"/>
</dbReference>
<gene>
    <name evidence="4" type="primary">murG</name>
    <name evidence="4" type="ORF">CKO13_10195</name>
</gene>
<dbReference type="Gene3D" id="3.40.50.2000">
    <property type="entry name" value="Glycogen Phosphorylase B"/>
    <property type="match status" value="1"/>
</dbReference>
<dbReference type="GO" id="GO:0016757">
    <property type="term" value="F:glycosyltransferase activity"/>
    <property type="evidence" value="ECO:0007669"/>
    <property type="project" value="UniProtKB-KW"/>
</dbReference>
<evidence type="ECO:0000256" key="2">
    <source>
        <dbReference type="ARBA" id="ARBA00022679"/>
    </source>
</evidence>
<protein>
    <submittedName>
        <fullName evidence="4">UDP-N-acetylglucosamine--N-acetylmuramyl-(Pentapeptide) pyrophosphoryl-undecaprenol N-acetylglucosamine transferase</fullName>
        <ecNumber evidence="4">2.4.1.227</ecNumber>
    </submittedName>
</protein>
<dbReference type="EC" id="2.4.1.227" evidence="4"/>
<evidence type="ECO:0000313" key="4">
    <source>
        <dbReference type="EMBL" id="MBK1727381.1"/>
    </source>
</evidence>
<keyword evidence="5" id="KW-1185">Reference proteome</keyword>
<sequence length="195" mass="20325">MSRGTVAIAAGGTGGHVFPGLAVAAALQERGWRVVWIGTRGGLEARAVPEAGLEVAWLEVRGLRGKGRLAAVAAPARLLRAVAAAAAILRRQRVDVVLGMGGYVAGPAGLAARATRRPLVVHEQNARAGLTNRVLARLARRVLTGFPEALGERGRWVGNPTRARLHEVPPPAARLARREGPPRVLVLGGSQGARA</sequence>
<organism evidence="4 5">
    <name type="scientific">Halorhodospira neutriphila</name>
    <dbReference type="NCBI Taxonomy" id="168379"/>
    <lineage>
        <taxon>Bacteria</taxon>
        <taxon>Pseudomonadati</taxon>
        <taxon>Pseudomonadota</taxon>
        <taxon>Gammaproteobacteria</taxon>
        <taxon>Chromatiales</taxon>
        <taxon>Ectothiorhodospiraceae</taxon>
        <taxon>Halorhodospira</taxon>
    </lineage>
</organism>
<dbReference type="SUPFAM" id="SSF53756">
    <property type="entry name" value="UDP-Glycosyltransferase/glycogen phosphorylase"/>
    <property type="match status" value="1"/>
</dbReference>
<keyword evidence="2 4" id="KW-0808">Transferase</keyword>
<accession>A0ABS1E6L5</accession>
<reference evidence="4 5" key="1">
    <citation type="journal article" date="2020" name="Microorganisms">
        <title>Osmotic Adaptation and Compatible Solute Biosynthesis of Phototrophic Bacteria as Revealed from Genome Analyses.</title>
        <authorList>
            <person name="Imhoff J.F."/>
            <person name="Rahn T."/>
            <person name="Kunzel S."/>
            <person name="Keller A."/>
            <person name="Neulinger S.C."/>
        </authorList>
    </citation>
    <scope>NUCLEOTIDE SEQUENCE [LARGE SCALE GENOMIC DNA]</scope>
    <source>
        <strain evidence="4 5">DSM 15116</strain>
    </source>
</reference>
<evidence type="ECO:0000259" key="3">
    <source>
        <dbReference type="Pfam" id="PF03033"/>
    </source>
</evidence>
<dbReference type="InterPro" id="IPR004276">
    <property type="entry name" value="GlycoTrans_28_N"/>
</dbReference>
<dbReference type="RefSeq" id="WP_200260536.1">
    <property type="nucleotide sequence ID" value="NZ_NRSH01000139.1"/>
</dbReference>
<dbReference type="Proteomes" id="UP000738126">
    <property type="component" value="Unassembled WGS sequence"/>
</dbReference>
<dbReference type="Pfam" id="PF03033">
    <property type="entry name" value="Glyco_transf_28"/>
    <property type="match status" value="1"/>
</dbReference>
<evidence type="ECO:0000313" key="5">
    <source>
        <dbReference type="Proteomes" id="UP000738126"/>
    </source>
</evidence>
<evidence type="ECO:0000256" key="1">
    <source>
        <dbReference type="ARBA" id="ARBA00022676"/>
    </source>
</evidence>
<comment type="caution">
    <text evidence="4">The sequence shown here is derived from an EMBL/GenBank/DDBJ whole genome shotgun (WGS) entry which is preliminary data.</text>
</comment>
<feature type="non-terminal residue" evidence="4">
    <location>
        <position position="195"/>
    </location>
</feature>
<proteinExistence type="predicted"/>
<dbReference type="PANTHER" id="PTHR21015">
    <property type="entry name" value="UDP-N-ACETYLGLUCOSAMINE--N-ACETYLMURAMYL-(PENTAPEPTIDE) PYROPHOSPHORYL-UNDECAPRENOL N-ACETYLGLUCOSAMINE TRANSFERASE 1"/>
    <property type="match status" value="1"/>
</dbReference>
<feature type="domain" description="Glycosyltransferase family 28 N-terminal" evidence="3">
    <location>
        <begin position="6"/>
        <end position="143"/>
    </location>
</feature>
<dbReference type="EMBL" id="NRSH01000139">
    <property type="protein sequence ID" value="MBK1727381.1"/>
    <property type="molecule type" value="Genomic_DNA"/>
</dbReference>
<dbReference type="CDD" id="cd03785">
    <property type="entry name" value="GT28_MurG"/>
    <property type="match status" value="1"/>
</dbReference>
<keyword evidence="1 4" id="KW-0328">Glycosyltransferase</keyword>
<name>A0ABS1E6L5_9GAMM</name>